<dbReference type="Gene3D" id="2.130.10.10">
    <property type="entry name" value="YVTN repeat-like/Quinoprotein amine dehydrogenase"/>
    <property type="match status" value="3"/>
</dbReference>
<accession>A0A2I0L2X9</accession>
<dbReference type="InterPro" id="IPR020472">
    <property type="entry name" value="WD40_PAC1"/>
</dbReference>
<dbReference type="GO" id="GO:0034511">
    <property type="term" value="F:U3 snoRNA binding"/>
    <property type="evidence" value="ECO:0007669"/>
    <property type="project" value="TreeGrafter"/>
</dbReference>
<dbReference type="Proteomes" id="UP000233551">
    <property type="component" value="Unassembled WGS sequence"/>
</dbReference>
<dbReference type="STRING" id="22663.A0A2I0L2X9"/>
<keyword evidence="1 3" id="KW-0853">WD repeat</keyword>
<protein>
    <submittedName>
        <fullName evidence="4">Uncharacterized protein</fullName>
    </submittedName>
</protein>
<dbReference type="InterPro" id="IPR001680">
    <property type="entry name" value="WD40_rpt"/>
</dbReference>
<dbReference type="GO" id="GO:0030686">
    <property type="term" value="C:90S preribosome"/>
    <property type="evidence" value="ECO:0007669"/>
    <property type="project" value="TreeGrafter"/>
</dbReference>
<name>A0A2I0L2X9_PUNGR</name>
<dbReference type="PANTHER" id="PTHR19854">
    <property type="entry name" value="TRANSDUCIN BETA-LIKE 3"/>
    <property type="match status" value="1"/>
</dbReference>
<evidence type="ECO:0000256" key="3">
    <source>
        <dbReference type="PROSITE-ProRule" id="PRU00221"/>
    </source>
</evidence>
<dbReference type="GO" id="GO:0000480">
    <property type="term" value="P:endonucleolytic cleavage in 5'-ETS of tricistronic rRNA transcript (SSU-rRNA, 5.8S rRNA, LSU-rRNA)"/>
    <property type="evidence" value="ECO:0007669"/>
    <property type="project" value="TreeGrafter"/>
</dbReference>
<reference evidence="4 5" key="1">
    <citation type="submission" date="2017-11" db="EMBL/GenBank/DDBJ databases">
        <title>De-novo sequencing of pomegranate (Punica granatum L.) genome.</title>
        <authorList>
            <person name="Akparov Z."/>
            <person name="Amiraslanov A."/>
            <person name="Hajiyeva S."/>
            <person name="Abbasov M."/>
            <person name="Kaur K."/>
            <person name="Hamwieh A."/>
            <person name="Solovyev V."/>
            <person name="Salamov A."/>
            <person name="Braich B."/>
            <person name="Kosarev P."/>
            <person name="Mahmoud A."/>
            <person name="Hajiyev E."/>
            <person name="Babayeva S."/>
            <person name="Izzatullayeva V."/>
            <person name="Mammadov A."/>
            <person name="Mammadov A."/>
            <person name="Sharifova S."/>
            <person name="Ojaghi J."/>
            <person name="Eynullazada K."/>
            <person name="Bayramov B."/>
            <person name="Abdulazimova A."/>
            <person name="Shahmuradov I."/>
        </authorList>
    </citation>
    <scope>NUCLEOTIDE SEQUENCE [LARGE SCALE GENOMIC DNA]</scope>
    <source>
        <strain evidence="5">cv. AG2017</strain>
        <tissue evidence="4">Leaf</tissue>
    </source>
</reference>
<feature type="repeat" description="WD" evidence="3">
    <location>
        <begin position="147"/>
        <end position="188"/>
    </location>
</feature>
<feature type="repeat" description="WD" evidence="3">
    <location>
        <begin position="52"/>
        <end position="94"/>
    </location>
</feature>
<dbReference type="GO" id="GO:0000472">
    <property type="term" value="P:endonucleolytic cleavage to generate mature 5'-end of SSU-rRNA from (SSU-rRNA, 5.8S rRNA, LSU-rRNA)"/>
    <property type="evidence" value="ECO:0007669"/>
    <property type="project" value="TreeGrafter"/>
</dbReference>
<dbReference type="CDD" id="cd00200">
    <property type="entry name" value="WD40"/>
    <property type="match status" value="1"/>
</dbReference>
<dbReference type="InterPro" id="IPR015943">
    <property type="entry name" value="WD40/YVTN_repeat-like_dom_sf"/>
</dbReference>
<evidence type="ECO:0000313" key="5">
    <source>
        <dbReference type="Proteomes" id="UP000233551"/>
    </source>
</evidence>
<comment type="caution">
    <text evidence="4">The sequence shown here is derived from an EMBL/GenBank/DDBJ whole genome shotgun (WGS) entry which is preliminary data.</text>
</comment>
<keyword evidence="5" id="KW-1185">Reference proteome</keyword>
<dbReference type="PRINTS" id="PR00320">
    <property type="entry name" value="GPROTEINBRPT"/>
</dbReference>
<dbReference type="PROSITE" id="PS50294">
    <property type="entry name" value="WD_REPEATS_REGION"/>
    <property type="match status" value="5"/>
</dbReference>
<sequence>MSCSYVLAGHTEIVLCLDTCVSSSGRKLIVSGSKDSSVRLWDCDRRCCIGVGIGHMGAVAAVAFSKRERKFFVSGSSDRTLKVWSLDDTSDGAEEPASLKAKAVVAAHDKDINSIAISPNDGLVCSGSQDRTACVWKLPDLVSVVVLRGHKRGIWSVEFSPVDKCVITASGDKTVKIWSIPDGSCLRTFEGHTSSVLRASFLTRGTQFVSCGADGLVKLWAVRTNECIATYDQHEDKVLNSSWFLLLSCCFNKTVMCCW</sequence>
<dbReference type="InterPro" id="IPR036322">
    <property type="entry name" value="WD40_repeat_dom_sf"/>
</dbReference>
<keyword evidence="2" id="KW-0677">Repeat</keyword>
<dbReference type="PANTHER" id="PTHR19854:SF15">
    <property type="entry name" value="TRANSDUCIN BETA-LIKE PROTEIN 3"/>
    <property type="match status" value="1"/>
</dbReference>
<dbReference type="SMART" id="SM00320">
    <property type="entry name" value="WD40"/>
    <property type="match status" value="6"/>
</dbReference>
<evidence type="ECO:0000256" key="2">
    <source>
        <dbReference type="ARBA" id="ARBA00022737"/>
    </source>
</evidence>
<dbReference type="AlphaFoldDB" id="A0A2I0L2X9"/>
<feature type="repeat" description="WD" evidence="3">
    <location>
        <begin position="7"/>
        <end position="42"/>
    </location>
</feature>
<dbReference type="EMBL" id="PGOL01000186">
    <property type="protein sequence ID" value="PKI75057.1"/>
    <property type="molecule type" value="Genomic_DNA"/>
</dbReference>
<evidence type="ECO:0000313" key="4">
    <source>
        <dbReference type="EMBL" id="PKI75057.1"/>
    </source>
</evidence>
<dbReference type="SUPFAM" id="SSF50978">
    <property type="entry name" value="WD40 repeat-like"/>
    <property type="match status" value="1"/>
</dbReference>
<organism evidence="4 5">
    <name type="scientific">Punica granatum</name>
    <name type="common">Pomegranate</name>
    <dbReference type="NCBI Taxonomy" id="22663"/>
    <lineage>
        <taxon>Eukaryota</taxon>
        <taxon>Viridiplantae</taxon>
        <taxon>Streptophyta</taxon>
        <taxon>Embryophyta</taxon>
        <taxon>Tracheophyta</taxon>
        <taxon>Spermatophyta</taxon>
        <taxon>Magnoliopsida</taxon>
        <taxon>eudicotyledons</taxon>
        <taxon>Gunneridae</taxon>
        <taxon>Pentapetalae</taxon>
        <taxon>rosids</taxon>
        <taxon>malvids</taxon>
        <taxon>Myrtales</taxon>
        <taxon>Lythraceae</taxon>
        <taxon>Punica</taxon>
    </lineage>
</organism>
<evidence type="ECO:0000256" key="1">
    <source>
        <dbReference type="ARBA" id="ARBA00022574"/>
    </source>
</evidence>
<gene>
    <name evidence="4" type="ORF">CRG98_004531</name>
</gene>
<dbReference type="PROSITE" id="PS50082">
    <property type="entry name" value="WD_REPEATS_2"/>
    <property type="match status" value="5"/>
</dbReference>
<feature type="repeat" description="WD" evidence="3">
    <location>
        <begin position="189"/>
        <end position="230"/>
    </location>
</feature>
<feature type="repeat" description="WD" evidence="3">
    <location>
        <begin position="105"/>
        <end position="138"/>
    </location>
</feature>
<proteinExistence type="predicted"/>
<dbReference type="GO" id="GO:0005730">
    <property type="term" value="C:nucleolus"/>
    <property type="evidence" value="ECO:0007669"/>
    <property type="project" value="TreeGrafter"/>
</dbReference>
<dbReference type="Pfam" id="PF00400">
    <property type="entry name" value="WD40"/>
    <property type="match status" value="5"/>
</dbReference>